<evidence type="ECO:0000313" key="7">
    <source>
        <dbReference type="EMBL" id="JAC44748.1"/>
    </source>
</evidence>
<evidence type="ECO:0000256" key="2">
    <source>
        <dbReference type="ARBA" id="ARBA00022692"/>
    </source>
</evidence>
<dbReference type="AlphaFoldDB" id="A0A034VT99"/>
<dbReference type="Pfam" id="PF01740">
    <property type="entry name" value="STAS"/>
    <property type="match status" value="1"/>
</dbReference>
<feature type="transmembrane region" description="Helical" evidence="5">
    <location>
        <begin position="272"/>
        <end position="295"/>
    </location>
</feature>
<evidence type="ECO:0000256" key="3">
    <source>
        <dbReference type="ARBA" id="ARBA00022989"/>
    </source>
</evidence>
<dbReference type="InterPro" id="IPR001902">
    <property type="entry name" value="SLC26A/SulP_fam"/>
</dbReference>
<evidence type="ECO:0000256" key="4">
    <source>
        <dbReference type="ARBA" id="ARBA00023136"/>
    </source>
</evidence>
<dbReference type="PANTHER" id="PTHR11814">
    <property type="entry name" value="SULFATE TRANSPORTER"/>
    <property type="match status" value="1"/>
</dbReference>
<feature type="transmembrane region" description="Helical" evidence="5">
    <location>
        <begin position="449"/>
        <end position="469"/>
    </location>
</feature>
<dbReference type="CDD" id="cd07042">
    <property type="entry name" value="STAS_SulP_like_sulfate_transporter"/>
    <property type="match status" value="1"/>
</dbReference>
<dbReference type="GO" id="GO:0016020">
    <property type="term" value="C:membrane"/>
    <property type="evidence" value="ECO:0007669"/>
    <property type="project" value="UniProtKB-SubCell"/>
</dbReference>
<keyword evidence="3 5" id="KW-1133">Transmembrane helix</keyword>
<reference evidence="7" key="1">
    <citation type="journal article" date="2014" name="BMC Genomics">
        <title>Characterizing the developmental transcriptome of the oriental fruit fly, Bactrocera dorsalis (Diptera: Tephritidae) through comparative genomic analysis with Drosophila melanogaster utilizing modENCODE datasets.</title>
        <authorList>
            <person name="Geib S.M."/>
            <person name="Calla B."/>
            <person name="Hall B."/>
            <person name="Hou S."/>
            <person name="Manoukis N.C."/>
        </authorList>
    </citation>
    <scope>NUCLEOTIDE SEQUENCE</scope>
    <source>
        <strain evidence="7">Punador</strain>
    </source>
</reference>
<feature type="transmembrane region" description="Helical" evidence="5">
    <location>
        <begin position="111"/>
        <end position="129"/>
    </location>
</feature>
<evidence type="ECO:0000256" key="5">
    <source>
        <dbReference type="SAM" id="Phobius"/>
    </source>
</evidence>
<dbReference type="InterPro" id="IPR036513">
    <property type="entry name" value="STAS_dom_sf"/>
</dbReference>
<feature type="transmembrane region" description="Helical" evidence="5">
    <location>
        <begin position="481"/>
        <end position="508"/>
    </location>
</feature>
<name>A0A034VT99_BACDO</name>
<dbReference type="Gene3D" id="3.30.750.24">
    <property type="entry name" value="STAS domain"/>
    <property type="match status" value="1"/>
</dbReference>
<keyword evidence="4 5" id="KW-0472">Membrane</keyword>
<evidence type="ECO:0000256" key="1">
    <source>
        <dbReference type="ARBA" id="ARBA00004141"/>
    </source>
</evidence>
<gene>
    <name evidence="7" type="primary">S2611</name>
</gene>
<dbReference type="OrthoDB" id="288203at2759"/>
<feature type="transmembrane region" description="Helical" evidence="5">
    <location>
        <begin position="84"/>
        <end position="105"/>
    </location>
</feature>
<comment type="subcellular location">
    <subcellularLocation>
        <location evidence="1">Membrane</location>
        <topology evidence="1">Multi-pass membrane protein</topology>
    </subcellularLocation>
</comment>
<sequence length="673" mass="73701">MSSVETAEEFKTRSQIDQPVETQFNGSTEFVLITDHKSPKKGCNIGDFFQSGVKNVFRKKTLYKRFPILTWLPRYTSNDAIGDVIAGITVGLTVIPQGLAYAGVAGLPTQFGLYGAFMGCFTYVLLGTCKDSTIGSTAIASLMVFQCAKGVWQLAILLTFLTGIIEILMALFRLTFIIEFVSGPVSAGFTSAVALIISTSQIKNILGVKNASGNTFLERWISMIKDINSIRVADTILGCSCVVILIIMRYVGRIKVGPKSDRKWRHVFATKLLWFLGVSRNAILVIVCAAVSMYLENEGKSYFRITGFVPAGLPEFGLPPFSIEATPANATSGAPAVEAMNFTDMVGQLGFGLLIVPLVALLENIAVCKAFAKGQPIDTTQEVLTIGIANVANSLFQGYRANGGLARSAVNNASGVRTPLGNFYIGLIVILALLFLTEFFYYIPQAVLAAIIISAVIFQLQYHVVLPMWRSKRSDLIPCFVAFIACLVLPLEIGILVAIGVNLLFILYHSARPKVRLETLETQDGIKFLQLTPDRCLIFPSVEFVRNLVLKFGNKTTLPVVIDCTYIYGADYTAAKVISSLIEDFKRRNQKIIFYNLKPNVVQIFDGLNISLTLCYNTDALTQALRENQNDKVSKPTLDNYVEAGIRSSNATLNSTLTIDVACIENPENTTKL</sequence>
<accession>A0A034VT99</accession>
<dbReference type="FunFam" id="3.30.750.24:FF:000028">
    <property type="entry name" value="Sulfate transporter, putative"/>
    <property type="match status" value="1"/>
</dbReference>
<dbReference type="InterPro" id="IPR011547">
    <property type="entry name" value="SLC26A/SulP_dom"/>
</dbReference>
<feature type="transmembrane region" description="Helical" evidence="5">
    <location>
        <begin position="150"/>
        <end position="171"/>
    </location>
</feature>
<dbReference type="EMBL" id="GAKP01014204">
    <property type="protein sequence ID" value="JAC44748.1"/>
    <property type="molecule type" value="Transcribed_RNA"/>
</dbReference>
<dbReference type="PROSITE" id="PS50801">
    <property type="entry name" value="STAS"/>
    <property type="match status" value="1"/>
</dbReference>
<proteinExistence type="predicted"/>
<feature type="domain" description="STAS" evidence="6">
    <location>
        <begin position="537"/>
        <end position="628"/>
    </location>
</feature>
<dbReference type="SUPFAM" id="SSF52091">
    <property type="entry name" value="SpoIIaa-like"/>
    <property type="match status" value="1"/>
</dbReference>
<keyword evidence="2 5" id="KW-0812">Transmembrane</keyword>
<dbReference type="GO" id="GO:0055085">
    <property type="term" value="P:transmembrane transport"/>
    <property type="evidence" value="ECO:0007669"/>
    <property type="project" value="InterPro"/>
</dbReference>
<feature type="transmembrane region" description="Helical" evidence="5">
    <location>
        <begin position="232"/>
        <end position="252"/>
    </location>
</feature>
<protein>
    <submittedName>
        <fullName evidence="7">Sodium-independent sulfate anion transporter</fullName>
    </submittedName>
</protein>
<evidence type="ECO:0000259" key="6">
    <source>
        <dbReference type="PROSITE" id="PS50801"/>
    </source>
</evidence>
<feature type="transmembrane region" description="Helical" evidence="5">
    <location>
        <begin position="423"/>
        <end position="443"/>
    </location>
</feature>
<dbReference type="InterPro" id="IPR002645">
    <property type="entry name" value="STAS_dom"/>
</dbReference>
<organism evidence="7">
    <name type="scientific">Bactrocera dorsalis</name>
    <name type="common">Oriental fruit fly</name>
    <name type="synonym">Dacus dorsalis</name>
    <dbReference type="NCBI Taxonomy" id="27457"/>
    <lineage>
        <taxon>Eukaryota</taxon>
        <taxon>Metazoa</taxon>
        <taxon>Ecdysozoa</taxon>
        <taxon>Arthropoda</taxon>
        <taxon>Hexapoda</taxon>
        <taxon>Insecta</taxon>
        <taxon>Pterygota</taxon>
        <taxon>Neoptera</taxon>
        <taxon>Endopterygota</taxon>
        <taxon>Diptera</taxon>
        <taxon>Brachycera</taxon>
        <taxon>Muscomorpha</taxon>
        <taxon>Tephritoidea</taxon>
        <taxon>Tephritidae</taxon>
        <taxon>Bactrocera</taxon>
        <taxon>Bactrocera</taxon>
    </lineage>
</organism>
<dbReference type="Pfam" id="PF00916">
    <property type="entry name" value="Sulfate_transp"/>
    <property type="match status" value="1"/>
</dbReference>